<comment type="caution">
    <text evidence="4">The sequence shown here is derived from an EMBL/GenBank/DDBJ whole genome shotgun (WGS) entry which is preliminary data.</text>
</comment>
<feature type="compositionally biased region" description="Basic residues" evidence="2">
    <location>
        <begin position="41"/>
        <end position="51"/>
    </location>
</feature>
<evidence type="ECO:0000256" key="2">
    <source>
        <dbReference type="SAM" id="MobiDB-lite"/>
    </source>
</evidence>
<dbReference type="Proteomes" id="UP000319865">
    <property type="component" value="Unassembled WGS sequence"/>
</dbReference>
<dbReference type="InterPro" id="IPR001789">
    <property type="entry name" value="Sig_transdc_resp-reg_receiver"/>
</dbReference>
<keyword evidence="5" id="KW-1185">Reference proteome</keyword>
<reference evidence="4 5" key="1">
    <citation type="submission" date="2019-06" db="EMBL/GenBank/DDBJ databases">
        <title>Sequencing the genomes of 1000 actinobacteria strains.</title>
        <authorList>
            <person name="Klenk H.-P."/>
        </authorList>
    </citation>
    <scope>NUCLEOTIDE SEQUENCE [LARGE SCALE GENOMIC DNA]</scope>
    <source>
        <strain evidence="4 5">DSM 46837</strain>
    </source>
</reference>
<dbReference type="PROSITE" id="PS50110">
    <property type="entry name" value="RESPONSE_REGULATORY"/>
    <property type="match status" value="1"/>
</dbReference>
<dbReference type="AlphaFoldDB" id="A0A543PEM4"/>
<gene>
    <name evidence="4" type="ORF">FHU33_1909</name>
</gene>
<dbReference type="InterPro" id="IPR011006">
    <property type="entry name" value="CheY-like_superfamily"/>
</dbReference>
<evidence type="ECO:0000313" key="5">
    <source>
        <dbReference type="Proteomes" id="UP000319865"/>
    </source>
</evidence>
<proteinExistence type="predicted"/>
<sequence>MSPDMDAVTVLVVDDEPLVRRGLVSILGAQPGSPSWARQPTARRRWRRRGR</sequence>
<feature type="domain" description="Response regulatory" evidence="3">
    <location>
        <begin position="9"/>
        <end position="51"/>
    </location>
</feature>
<dbReference type="SUPFAM" id="SSF52172">
    <property type="entry name" value="CheY-like"/>
    <property type="match status" value="1"/>
</dbReference>
<feature type="region of interest" description="Disordered" evidence="2">
    <location>
        <begin position="29"/>
        <end position="51"/>
    </location>
</feature>
<evidence type="ECO:0000313" key="4">
    <source>
        <dbReference type="EMBL" id="TQN42507.1"/>
    </source>
</evidence>
<accession>A0A543PEM4</accession>
<dbReference type="EMBL" id="VFQE01000001">
    <property type="protein sequence ID" value="TQN42507.1"/>
    <property type="molecule type" value="Genomic_DNA"/>
</dbReference>
<dbReference type="GO" id="GO:0000160">
    <property type="term" value="P:phosphorelay signal transduction system"/>
    <property type="evidence" value="ECO:0007669"/>
    <property type="project" value="InterPro"/>
</dbReference>
<name>A0A543PEM4_9ACTN</name>
<comment type="caution">
    <text evidence="1">Lacks conserved residue(s) required for the propagation of feature annotation.</text>
</comment>
<evidence type="ECO:0000256" key="1">
    <source>
        <dbReference type="PROSITE-ProRule" id="PRU00169"/>
    </source>
</evidence>
<organism evidence="4 5">
    <name type="scientific">Blastococcus colisei</name>
    <dbReference type="NCBI Taxonomy" id="1564162"/>
    <lineage>
        <taxon>Bacteria</taxon>
        <taxon>Bacillati</taxon>
        <taxon>Actinomycetota</taxon>
        <taxon>Actinomycetes</taxon>
        <taxon>Geodermatophilales</taxon>
        <taxon>Geodermatophilaceae</taxon>
        <taxon>Blastococcus</taxon>
    </lineage>
</organism>
<protein>
    <recommendedName>
        <fullName evidence="3">Response regulatory domain-containing protein</fullName>
    </recommendedName>
</protein>
<evidence type="ECO:0000259" key="3">
    <source>
        <dbReference type="PROSITE" id="PS50110"/>
    </source>
</evidence>